<dbReference type="EMBL" id="CADIJX010000001">
    <property type="protein sequence ID" value="CAB3629318.1"/>
    <property type="molecule type" value="Genomic_DNA"/>
</dbReference>
<feature type="chain" id="PRO_5028843024" description="Lipoprotein" evidence="1">
    <location>
        <begin position="32"/>
        <end position="189"/>
    </location>
</feature>
<dbReference type="RefSeq" id="WP_175173166.1">
    <property type="nucleotide sequence ID" value="NZ_CADIJX010000001.1"/>
</dbReference>
<protein>
    <recommendedName>
        <fullName evidence="4">Lipoprotein</fullName>
    </recommendedName>
</protein>
<keyword evidence="1" id="KW-0732">Signal</keyword>
<evidence type="ECO:0000256" key="1">
    <source>
        <dbReference type="SAM" id="SignalP"/>
    </source>
</evidence>
<dbReference type="PROSITE" id="PS51257">
    <property type="entry name" value="PROKAR_LIPOPROTEIN"/>
    <property type="match status" value="1"/>
</dbReference>
<keyword evidence="3" id="KW-1185">Reference proteome</keyword>
<evidence type="ECO:0000313" key="2">
    <source>
        <dbReference type="EMBL" id="CAB3629318.1"/>
    </source>
</evidence>
<sequence length="189" mass="20199">MKSPQPSPIRRTPLWLSASLIAAAASLSGCAPMPTGGSSTLPSLTNVFKSGLSFSPSVNVAKNMEGRSINDAIAALGEPSRTRTVGNAMELEWSDYQTAPYTEWVQTGSSQQVVGMIPATNTTAATPVFQTNTTGQYQNRSRVYECSVKMRVENSVIVSSSVDGNVCPEFIGALREWAGENEAKNYVVK</sequence>
<evidence type="ECO:0000313" key="3">
    <source>
        <dbReference type="Proteomes" id="UP000494108"/>
    </source>
</evidence>
<reference evidence="2 3" key="1">
    <citation type="submission" date="2020-04" db="EMBL/GenBank/DDBJ databases">
        <authorList>
            <person name="De Canck E."/>
        </authorList>
    </citation>
    <scope>NUCLEOTIDE SEQUENCE [LARGE SCALE GENOMIC DNA]</scope>
    <source>
        <strain evidence="2 3">LMG 3431</strain>
    </source>
</reference>
<dbReference type="AlphaFoldDB" id="A0A6S6YKS7"/>
<gene>
    <name evidence="2" type="ORF">LMG3431_00857</name>
</gene>
<organism evidence="2 3">
    <name type="scientific">Achromobacter pestifer</name>
    <dbReference type="NCBI Taxonomy" id="1353889"/>
    <lineage>
        <taxon>Bacteria</taxon>
        <taxon>Pseudomonadati</taxon>
        <taxon>Pseudomonadota</taxon>
        <taxon>Betaproteobacteria</taxon>
        <taxon>Burkholderiales</taxon>
        <taxon>Alcaligenaceae</taxon>
        <taxon>Achromobacter</taxon>
    </lineage>
</organism>
<dbReference type="Proteomes" id="UP000494108">
    <property type="component" value="Unassembled WGS sequence"/>
</dbReference>
<feature type="signal peptide" evidence="1">
    <location>
        <begin position="1"/>
        <end position="31"/>
    </location>
</feature>
<name>A0A6S6YKS7_9BURK</name>
<proteinExistence type="predicted"/>
<accession>A0A6S6YKS7</accession>
<evidence type="ECO:0008006" key="4">
    <source>
        <dbReference type="Google" id="ProtNLM"/>
    </source>
</evidence>